<proteinExistence type="predicted"/>
<name>A0A919B1H4_9ACTN</name>
<evidence type="ECO:0000313" key="2">
    <source>
        <dbReference type="EMBL" id="GHF42055.1"/>
    </source>
</evidence>
<dbReference type="AlphaFoldDB" id="A0A919B1H4"/>
<feature type="chain" id="PRO_5038700897" description="Chaplin domain-containing protein" evidence="1">
    <location>
        <begin position="33"/>
        <end position="114"/>
    </location>
</feature>
<protein>
    <recommendedName>
        <fullName evidence="4">Chaplin domain-containing protein</fullName>
    </recommendedName>
</protein>
<organism evidence="2 3">
    <name type="scientific">Streptomyces mashuensis</name>
    <dbReference type="NCBI Taxonomy" id="33904"/>
    <lineage>
        <taxon>Bacteria</taxon>
        <taxon>Bacillati</taxon>
        <taxon>Actinomycetota</taxon>
        <taxon>Actinomycetes</taxon>
        <taxon>Kitasatosporales</taxon>
        <taxon>Streptomycetaceae</taxon>
        <taxon>Streptomyces</taxon>
    </lineage>
</organism>
<comment type="caution">
    <text evidence="2">The sequence shown here is derived from an EMBL/GenBank/DDBJ whole genome shotgun (WGS) entry which is preliminary data.</text>
</comment>
<keyword evidence="1" id="KW-0732">Signal</keyword>
<reference evidence="2" key="2">
    <citation type="submission" date="2020-09" db="EMBL/GenBank/DDBJ databases">
        <authorList>
            <person name="Sun Q."/>
            <person name="Ohkuma M."/>
        </authorList>
    </citation>
    <scope>NUCLEOTIDE SEQUENCE</scope>
    <source>
        <strain evidence="2">JCM 4059</strain>
    </source>
</reference>
<evidence type="ECO:0000313" key="3">
    <source>
        <dbReference type="Proteomes" id="UP000638313"/>
    </source>
</evidence>
<sequence>MIPYSRRAAAVTLTTVTTGMGLGLATAAPAFAGGVGAIASPALDNACATVHHTTDAVGQAVQTPGLGSGVTEVPMSVPFQHCGGADLPDPVVLYQVLSRTPMLAPLAPLSTVLR</sequence>
<feature type="signal peptide" evidence="1">
    <location>
        <begin position="1"/>
        <end position="32"/>
    </location>
</feature>
<gene>
    <name evidence="2" type="ORF">GCM10010218_23950</name>
</gene>
<dbReference type="EMBL" id="BNBD01000004">
    <property type="protein sequence ID" value="GHF42055.1"/>
    <property type="molecule type" value="Genomic_DNA"/>
</dbReference>
<keyword evidence="3" id="KW-1185">Reference proteome</keyword>
<evidence type="ECO:0000256" key="1">
    <source>
        <dbReference type="SAM" id="SignalP"/>
    </source>
</evidence>
<dbReference type="Proteomes" id="UP000638313">
    <property type="component" value="Unassembled WGS sequence"/>
</dbReference>
<reference evidence="2" key="1">
    <citation type="journal article" date="2014" name="Int. J. Syst. Evol. Microbiol.">
        <title>Complete genome sequence of Corynebacterium casei LMG S-19264T (=DSM 44701T), isolated from a smear-ripened cheese.</title>
        <authorList>
            <consortium name="US DOE Joint Genome Institute (JGI-PGF)"/>
            <person name="Walter F."/>
            <person name="Albersmeier A."/>
            <person name="Kalinowski J."/>
            <person name="Ruckert C."/>
        </authorList>
    </citation>
    <scope>NUCLEOTIDE SEQUENCE</scope>
    <source>
        <strain evidence="2">JCM 4059</strain>
    </source>
</reference>
<accession>A0A919B1H4</accession>
<evidence type="ECO:0008006" key="4">
    <source>
        <dbReference type="Google" id="ProtNLM"/>
    </source>
</evidence>